<dbReference type="AlphaFoldDB" id="A0A0D3K7J4"/>
<name>A0A0D3K7J4_EMIH1</name>
<protein>
    <recommendedName>
        <fullName evidence="6">FYVE-type domain-containing protein</fullName>
    </recommendedName>
</protein>
<reference evidence="8" key="1">
    <citation type="journal article" date="2013" name="Nature">
        <title>Pan genome of the phytoplankton Emiliania underpins its global distribution.</title>
        <authorList>
            <person name="Read B.A."/>
            <person name="Kegel J."/>
            <person name="Klute M.J."/>
            <person name="Kuo A."/>
            <person name="Lefebvre S.C."/>
            <person name="Maumus F."/>
            <person name="Mayer C."/>
            <person name="Miller J."/>
            <person name="Monier A."/>
            <person name="Salamov A."/>
            <person name="Young J."/>
            <person name="Aguilar M."/>
            <person name="Claverie J.M."/>
            <person name="Frickenhaus S."/>
            <person name="Gonzalez K."/>
            <person name="Herman E.K."/>
            <person name="Lin Y.C."/>
            <person name="Napier J."/>
            <person name="Ogata H."/>
            <person name="Sarno A.F."/>
            <person name="Shmutz J."/>
            <person name="Schroeder D."/>
            <person name="de Vargas C."/>
            <person name="Verret F."/>
            <person name="von Dassow P."/>
            <person name="Valentin K."/>
            <person name="Van de Peer Y."/>
            <person name="Wheeler G."/>
            <person name="Dacks J.B."/>
            <person name="Delwiche C.F."/>
            <person name="Dyhrman S.T."/>
            <person name="Glockner G."/>
            <person name="John U."/>
            <person name="Richards T."/>
            <person name="Worden A.Z."/>
            <person name="Zhang X."/>
            <person name="Grigoriev I.V."/>
            <person name="Allen A.E."/>
            <person name="Bidle K."/>
            <person name="Borodovsky M."/>
            <person name="Bowler C."/>
            <person name="Brownlee C."/>
            <person name="Cock J.M."/>
            <person name="Elias M."/>
            <person name="Gladyshev V.N."/>
            <person name="Groth M."/>
            <person name="Guda C."/>
            <person name="Hadaegh A."/>
            <person name="Iglesias-Rodriguez M.D."/>
            <person name="Jenkins J."/>
            <person name="Jones B.M."/>
            <person name="Lawson T."/>
            <person name="Leese F."/>
            <person name="Lindquist E."/>
            <person name="Lobanov A."/>
            <person name="Lomsadze A."/>
            <person name="Malik S.B."/>
            <person name="Marsh M.E."/>
            <person name="Mackinder L."/>
            <person name="Mock T."/>
            <person name="Mueller-Roeber B."/>
            <person name="Pagarete A."/>
            <person name="Parker M."/>
            <person name="Probert I."/>
            <person name="Quesneville H."/>
            <person name="Raines C."/>
            <person name="Rensing S.A."/>
            <person name="Riano-Pachon D.M."/>
            <person name="Richier S."/>
            <person name="Rokitta S."/>
            <person name="Shiraiwa Y."/>
            <person name="Soanes D.M."/>
            <person name="van der Giezen M."/>
            <person name="Wahlund T.M."/>
            <person name="Williams B."/>
            <person name="Wilson W."/>
            <person name="Wolfe G."/>
            <person name="Wurch L.L."/>
        </authorList>
    </citation>
    <scope>NUCLEOTIDE SEQUENCE</scope>
</reference>
<feature type="domain" description="FYVE-type" evidence="6">
    <location>
        <begin position="128"/>
        <end position="217"/>
    </location>
</feature>
<dbReference type="Pfam" id="PF01363">
    <property type="entry name" value="FYVE"/>
    <property type="match status" value="1"/>
</dbReference>
<dbReference type="InterPro" id="IPR017455">
    <property type="entry name" value="Znf_FYVE-rel"/>
</dbReference>
<sequence>MLHLLAERAVYSRQEAAGVGALGAAEGGGAESPPPFPTARLLEMLGEAGVPLPLDAQEAESGNTAMHTAAFGGCVEMAISLVGLGASVGLPNRDGFTPLDSMQPSGVEGRSLAVLLLSHIASPPPWACQLCKLPFMLAQPQTGGGSLSQQLMARTNYASTNNLRKHHCRHCGRVICASCSPRRCVIAKFGSSAEAALAGPRRAPRPRPPHRRLCVTL</sequence>
<dbReference type="Gene3D" id="1.25.40.20">
    <property type="entry name" value="Ankyrin repeat-containing domain"/>
    <property type="match status" value="1"/>
</dbReference>
<evidence type="ECO:0000256" key="4">
    <source>
        <dbReference type="PROSITE-ProRule" id="PRU00023"/>
    </source>
</evidence>
<keyword evidence="3" id="KW-0862">Zinc</keyword>
<dbReference type="EnsemblProtists" id="EOD31729">
    <property type="protein sequence ID" value="EOD31729"/>
    <property type="gene ID" value="EMIHUDRAFT_112680"/>
</dbReference>
<keyword evidence="1" id="KW-0479">Metal-binding</keyword>
<organism evidence="7 8">
    <name type="scientific">Emiliania huxleyi (strain CCMP1516)</name>
    <dbReference type="NCBI Taxonomy" id="280463"/>
    <lineage>
        <taxon>Eukaryota</taxon>
        <taxon>Haptista</taxon>
        <taxon>Haptophyta</taxon>
        <taxon>Prymnesiophyceae</taxon>
        <taxon>Isochrysidales</taxon>
        <taxon>Noelaerhabdaceae</taxon>
        <taxon>Emiliania</taxon>
    </lineage>
</organism>
<dbReference type="PROSITE" id="PS50178">
    <property type="entry name" value="ZF_FYVE"/>
    <property type="match status" value="1"/>
</dbReference>
<dbReference type="PaxDb" id="2903-EOD31729"/>
<dbReference type="InterPro" id="IPR011011">
    <property type="entry name" value="Znf_FYVE_PHD"/>
</dbReference>
<evidence type="ECO:0000256" key="1">
    <source>
        <dbReference type="ARBA" id="ARBA00022723"/>
    </source>
</evidence>
<dbReference type="InterPro" id="IPR002110">
    <property type="entry name" value="Ankyrin_rpt"/>
</dbReference>
<reference evidence="7" key="2">
    <citation type="submission" date="2024-10" db="UniProtKB">
        <authorList>
            <consortium name="EnsemblProtists"/>
        </authorList>
    </citation>
    <scope>IDENTIFICATION</scope>
</reference>
<dbReference type="GO" id="GO:0008270">
    <property type="term" value="F:zinc ion binding"/>
    <property type="evidence" value="ECO:0007669"/>
    <property type="project" value="UniProtKB-KW"/>
</dbReference>
<evidence type="ECO:0000256" key="5">
    <source>
        <dbReference type="PROSITE-ProRule" id="PRU00091"/>
    </source>
</evidence>
<keyword evidence="2 5" id="KW-0863">Zinc-finger</keyword>
<proteinExistence type="predicted"/>
<evidence type="ECO:0000313" key="8">
    <source>
        <dbReference type="Proteomes" id="UP000013827"/>
    </source>
</evidence>
<dbReference type="SUPFAM" id="SSF57903">
    <property type="entry name" value="FYVE/PHD zinc finger"/>
    <property type="match status" value="1"/>
</dbReference>
<dbReference type="InterPro" id="IPR013083">
    <property type="entry name" value="Znf_RING/FYVE/PHD"/>
</dbReference>
<dbReference type="PROSITE" id="PS50088">
    <property type="entry name" value="ANK_REPEAT"/>
    <property type="match status" value="1"/>
</dbReference>
<dbReference type="Gene3D" id="3.30.40.10">
    <property type="entry name" value="Zinc/RING finger domain, C3HC4 (zinc finger)"/>
    <property type="match status" value="1"/>
</dbReference>
<dbReference type="eggNOG" id="KOG0504">
    <property type="taxonomic scope" value="Eukaryota"/>
</dbReference>
<dbReference type="SUPFAM" id="SSF48403">
    <property type="entry name" value="Ankyrin repeat"/>
    <property type="match status" value="1"/>
</dbReference>
<evidence type="ECO:0000313" key="7">
    <source>
        <dbReference type="EnsemblProtists" id="EOD31729"/>
    </source>
</evidence>
<keyword evidence="4" id="KW-0040">ANK repeat</keyword>
<accession>A0A0D3K7J4</accession>
<dbReference type="STRING" id="2903.A0A0D3K7J4"/>
<evidence type="ECO:0000259" key="6">
    <source>
        <dbReference type="PROSITE" id="PS50178"/>
    </source>
</evidence>
<keyword evidence="8" id="KW-1185">Reference proteome</keyword>
<dbReference type="InterPro" id="IPR000306">
    <property type="entry name" value="Znf_FYVE"/>
</dbReference>
<feature type="repeat" description="ANK" evidence="4">
    <location>
        <begin position="61"/>
        <end position="93"/>
    </location>
</feature>
<dbReference type="Proteomes" id="UP000013827">
    <property type="component" value="Unassembled WGS sequence"/>
</dbReference>
<evidence type="ECO:0000256" key="3">
    <source>
        <dbReference type="ARBA" id="ARBA00022833"/>
    </source>
</evidence>
<dbReference type="SMART" id="SM00064">
    <property type="entry name" value="FYVE"/>
    <property type="match status" value="1"/>
</dbReference>
<dbReference type="InterPro" id="IPR036770">
    <property type="entry name" value="Ankyrin_rpt-contain_sf"/>
</dbReference>
<evidence type="ECO:0000256" key="2">
    <source>
        <dbReference type="ARBA" id="ARBA00022771"/>
    </source>
</evidence>